<dbReference type="PANTHER" id="PTHR43350">
    <property type="entry name" value="NAD-DEPENDENT ALCOHOL DEHYDROGENASE"/>
    <property type="match status" value="1"/>
</dbReference>
<organism evidence="7 8">
    <name type="scientific">Salix brachista</name>
    <dbReference type="NCBI Taxonomy" id="2182728"/>
    <lineage>
        <taxon>Eukaryota</taxon>
        <taxon>Viridiplantae</taxon>
        <taxon>Streptophyta</taxon>
        <taxon>Embryophyta</taxon>
        <taxon>Tracheophyta</taxon>
        <taxon>Spermatophyta</taxon>
        <taxon>Magnoliopsida</taxon>
        <taxon>eudicotyledons</taxon>
        <taxon>Gunneridae</taxon>
        <taxon>Pentapetalae</taxon>
        <taxon>rosids</taxon>
        <taxon>fabids</taxon>
        <taxon>Malpighiales</taxon>
        <taxon>Salicaceae</taxon>
        <taxon>Saliceae</taxon>
        <taxon>Salix</taxon>
    </lineage>
</organism>
<dbReference type="Pfam" id="PF00566">
    <property type="entry name" value="RabGAP-TBC"/>
    <property type="match status" value="1"/>
</dbReference>
<dbReference type="SUPFAM" id="SSF47923">
    <property type="entry name" value="Ypt/Rab-GAP domain of gyp1p"/>
    <property type="match status" value="1"/>
</dbReference>
<evidence type="ECO:0000313" key="8">
    <source>
        <dbReference type="Proteomes" id="UP000326939"/>
    </source>
</evidence>
<dbReference type="InterPro" id="IPR036291">
    <property type="entry name" value="NAD(P)-bd_dom_sf"/>
</dbReference>
<evidence type="ECO:0000256" key="2">
    <source>
        <dbReference type="ARBA" id="ARBA00008072"/>
    </source>
</evidence>
<comment type="caution">
    <text evidence="7">The sequence shown here is derived from an EMBL/GenBank/DDBJ whole genome shotgun (WGS) entry which is preliminary data.</text>
</comment>
<keyword evidence="3" id="KW-0479">Metal-binding</keyword>
<evidence type="ECO:0000313" key="7">
    <source>
        <dbReference type="EMBL" id="KAB5534364.1"/>
    </source>
</evidence>
<evidence type="ECO:0000259" key="6">
    <source>
        <dbReference type="PROSITE" id="PS50086"/>
    </source>
</evidence>
<dbReference type="InterPro" id="IPR013149">
    <property type="entry name" value="ADH-like_C"/>
</dbReference>
<reference evidence="8" key="1">
    <citation type="journal article" date="2019" name="Gigascience">
        <title>De novo genome assembly of the endangered Acer yangbiense, a plant species with extremely small populations endemic to Yunnan Province, China.</title>
        <authorList>
            <person name="Yang J."/>
            <person name="Wariss H.M."/>
            <person name="Tao L."/>
            <person name="Zhang R."/>
            <person name="Yun Q."/>
            <person name="Hollingsworth P."/>
            <person name="Dao Z."/>
            <person name="Luo G."/>
            <person name="Guo H."/>
            <person name="Ma Y."/>
            <person name="Sun W."/>
        </authorList>
    </citation>
    <scope>NUCLEOTIDE SEQUENCE [LARGE SCALE GENOMIC DNA]</scope>
    <source>
        <strain evidence="8">cv. br00</strain>
    </source>
</reference>
<keyword evidence="4" id="KW-0862">Zinc</keyword>
<keyword evidence="5" id="KW-0560">Oxidoreductase</keyword>
<dbReference type="Gene3D" id="1.10.472.80">
    <property type="entry name" value="Ypt/Rab-GAP domain of gyp1p, domain 3"/>
    <property type="match status" value="1"/>
</dbReference>
<dbReference type="Gene3D" id="3.40.50.720">
    <property type="entry name" value="NAD(P)-binding Rossmann-like Domain"/>
    <property type="match status" value="1"/>
</dbReference>
<dbReference type="GO" id="GO:0016491">
    <property type="term" value="F:oxidoreductase activity"/>
    <property type="evidence" value="ECO:0007669"/>
    <property type="project" value="UniProtKB-KW"/>
</dbReference>
<name>A0A5N5KVB0_9ROSI</name>
<comment type="cofactor">
    <cofactor evidence="1">
        <name>Zn(2+)</name>
        <dbReference type="ChEBI" id="CHEBI:29105"/>
    </cofactor>
</comment>
<comment type="similarity">
    <text evidence="2">Belongs to the zinc-containing alcohol dehydrogenase family.</text>
</comment>
<dbReference type="Gene3D" id="3.90.180.10">
    <property type="entry name" value="Medium-chain alcohol dehydrogenases, catalytic domain"/>
    <property type="match status" value="1"/>
</dbReference>
<dbReference type="Pfam" id="PF00107">
    <property type="entry name" value="ADH_zinc_N"/>
    <property type="match status" value="1"/>
</dbReference>
<dbReference type="GO" id="GO:0046872">
    <property type="term" value="F:metal ion binding"/>
    <property type="evidence" value="ECO:0007669"/>
    <property type="project" value="UniProtKB-KW"/>
</dbReference>
<dbReference type="AlphaFoldDB" id="A0A5N5KVB0"/>
<dbReference type="PROSITE" id="PS50086">
    <property type="entry name" value="TBC_RABGAP"/>
    <property type="match status" value="1"/>
</dbReference>
<dbReference type="InterPro" id="IPR035969">
    <property type="entry name" value="Rab-GAP_TBC_sf"/>
</dbReference>
<protein>
    <recommendedName>
        <fullName evidence="6">Rab-GAP TBC domain-containing protein</fullName>
    </recommendedName>
</protein>
<evidence type="ECO:0000256" key="3">
    <source>
        <dbReference type="ARBA" id="ARBA00022723"/>
    </source>
</evidence>
<dbReference type="EMBL" id="VDCV01000011">
    <property type="protein sequence ID" value="KAB5534364.1"/>
    <property type="molecule type" value="Genomic_DNA"/>
</dbReference>
<feature type="domain" description="Rab-GAP TBC" evidence="6">
    <location>
        <begin position="1"/>
        <end position="125"/>
    </location>
</feature>
<evidence type="ECO:0000256" key="5">
    <source>
        <dbReference type="ARBA" id="ARBA00023002"/>
    </source>
</evidence>
<dbReference type="SUPFAM" id="SSF51735">
    <property type="entry name" value="NAD(P)-binding Rossmann-fold domains"/>
    <property type="match status" value="1"/>
</dbReference>
<dbReference type="PANTHER" id="PTHR43350:SF2">
    <property type="entry name" value="GROES-LIKE ZINC-BINDING ALCOHOL DEHYDROGENASE FAMILY PROTEIN"/>
    <property type="match status" value="1"/>
</dbReference>
<evidence type="ECO:0000256" key="4">
    <source>
        <dbReference type="ARBA" id="ARBA00022833"/>
    </source>
</evidence>
<proteinExistence type="inferred from homology"/>
<dbReference type="InterPro" id="IPR000195">
    <property type="entry name" value="Rab-GAP-TBC_dom"/>
</dbReference>
<dbReference type="Proteomes" id="UP000326939">
    <property type="component" value="Chromosome 11"/>
</dbReference>
<evidence type="ECO:0000256" key="1">
    <source>
        <dbReference type="ARBA" id="ARBA00001947"/>
    </source>
</evidence>
<accession>A0A5N5KVB0</accession>
<gene>
    <name evidence="7" type="ORF">DKX38_017450</name>
</gene>
<sequence>MIGALLLGCNRFASLRILILGLCLQPWPLRWMVKLQVREPGCKGCAEGCSSGPLTRCKLSHQHEVEDVFQVVYHDGLVVLEPVSRHMEEQGQFLQFAFRWFNCFLIREIPFHLVTRLWDTYLAKGDALTDFLVYIFASFLLTIARAFGASDIIAVDVQDEKLEKAKTFGATATINSKIEDPIEMIKVQVIGSYGGRARQDLLKLVKLAESGIFNLADVVTRKYGFEEAGKAFQDLNQGKIVSRAVVEMM</sequence>
<keyword evidence="8" id="KW-1185">Reference proteome</keyword>